<keyword evidence="2" id="KW-0808">Transferase</keyword>
<keyword evidence="3" id="KW-0012">Acyltransferase</keyword>
<comment type="similarity">
    <text evidence="1">Belongs to the plant acyltransferase family.</text>
</comment>
<dbReference type="EMBL" id="RCHU01000059">
    <property type="protein sequence ID" value="TKS16537.1"/>
    <property type="molecule type" value="Genomic_DNA"/>
</dbReference>
<reference evidence="4" key="1">
    <citation type="submission" date="2018-10" db="EMBL/GenBank/DDBJ databases">
        <title>Population genomic analysis revealed the cold adaptation of white poplar.</title>
        <authorList>
            <person name="Liu Y.-J."/>
        </authorList>
    </citation>
    <scope>NUCLEOTIDE SEQUENCE [LARGE SCALE GENOMIC DNA]</scope>
    <source>
        <strain evidence="4">PAL-ZL1</strain>
    </source>
</reference>
<evidence type="ECO:0008006" key="5">
    <source>
        <dbReference type="Google" id="ProtNLM"/>
    </source>
</evidence>
<gene>
    <name evidence="4" type="ORF">D5086_0000022710</name>
</gene>
<evidence type="ECO:0000313" key="4">
    <source>
        <dbReference type="EMBL" id="TKS16537.1"/>
    </source>
</evidence>
<evidence type="ECO:0000256" key="1">
    <source>
        <dbReference type="ARBA" id="ARBA00009861"/>
    </source>
</evidence>
<comment type="caution">
    <text evidence="4">The sequence shown here is derived from an EMBL/GenBank/DDBJ whole genome shotgun (WGS) entry which is preliminary data.</text>
</comment>
<evidence type="ECO:0000256" key="2">
    <source>
        <dbReference type="ARBA" id="ARBA00022679"/>
    </source>
</evidence>
<organism evidence="4">
    <name type="scientific">Populus alba</name>
    <name type="common">White poplar</name>
    <dbReference type="NCBI Taxonomy" id="43335"/>
    <lineage>
        <taxon>Eukaryota</taxon>
        <taxon>Viridiplantae</taxon>
        <taxon>Streptophyta</taxon>
        <taxon>Embryophyta</taxon>
        <taxon>Tracheophyta</taxon>
        <taxon>Spermatophyta</taxon>
        <taxon>Magnoliopsida</taxon>
        <taxon>eudicotyledons</taxon>
        <taxon>Gunneridae</taxon>
        <taxon>Pentapetalae</taxon>
        <taxon>rosids</taxon>
        <taxon>fabids</taxon>
        <taxon>Malpighiales</taxon>
        <taxon>Salicaceae</taxon>
        <taxon>Saliceae</taxon>
        <taxon>Populus</taxon>
    </lineage>
</organism>
<dbReference type="GO" id="GO:0016746">
    <property type="term" value="F:acyltransferase activity"/>
    <property type="evidence" value="ECO:0007669"/>
    <property type="project" value="UniProtKB-KW"/>
</dbReference>
<dbReference type="InterPro" id="IPR023213">
    <property type="entry name" value="CAT-like_dom_sf"/>
</dbReference>
<dbReference type="Gene3D" id="3.30.559.10">
    <property type="entry name" value="Chloramphenicol acetyltransferase-like domain"/>
    <property type="match status" value="2"/>
</dbReference>
<name>A0A4U5R365_POPAL</name>
<dbReference type="PANTHER" id="PTHR31623">
    <property type="entry name" value="F21J9.9"/>
    <property type="match status" value="1"/>
</dbReference>
<dbReference type="PANTHER" id="PTHR31623:SF124">
    <property type="entry name" value="VINORINE SYNTHASE-RELATED"/>
    <property type="match status" value="1"/>
</dbReference>
<proteinExistence type="inferred from homology"/>
<dbReference type="AlphaFoldDB" id="A0A4U5R365"/>
<evidence type="ECO:0000256" key="3">
    <source>
        <dbReference type="ARBA" id="ARBA00023315"/>
    </source>
</evidence>
<dbReference type="STRING" id="43335.A0A4U5R365"/>
<protein>
    <recommendedName>
        <fullName evidence="5">Acetyl-CoA-benzylalcohol acetyltransferase-like</fullName>
    </recommendedName>
</protein>
<dbReference type="Pfam" id="PF02458">
    <property type="entry name" value="Transferase"/>
    <property type="match status" value="1"/>
</dbReference>
<accession>A0A4U5R365</accession>
<sequence length="433" mass="48578">MKVQILARKLITPSSPTPLNLQKLKISCLDQNFPSNYYTSCIFYYPASGEEDCVNTAEKSKQLQKSLSEILTLYYPLGGRYVKGSVFIDCNDNGAEYLEAKASGCLSEFLKEGELVTELRNHLAPPLFQPEESPLLIVQFNMFECGGLAIGISVTHKIVDGFTLFTFVDAWATACRIGIDKVHSPSFQLSSFCPPKDMSSIKTFSPRSKRDNTIVEKRIVFNGAALSSLKAAAHVNVNNSGSLKYEPSRVQVVTAFIWRALIKASQARHGCLCPSYLTHIVDMRRRTALPIPGNMCGNFGTMSIAQFIPGDDSTVQLHDVVNRIHEEMSSTFSECAKASNGDDIISIVTNKMLKMKEIFETTEIDVYLFNSWSRFPIYEADFGWERPEWVSSVYAPMEVILLLDSNDGDGIEAWVRLKENTMLHFQQMLEIKY</sequence>